<sequence>MAPGKSGCRSCFCALFRCRFRSNGGMLSANREFHVVAGVIIFPTHPGSRINLLRAGKTLRAKAAVREKKCVLLPAPCAAYFCKVPDLRKSELGLVRYGPANRGHRSVFGPFEGSFPIGIPAGPDKFLAIREFLVVHECVFFPTCPGSRINLLRVRKTLCASVVTSVGKFRNFQQNLILSACFHARGRRSSRCRISDDLGIVGKLALPTFQRYRPCTEASLGSQDMILRTEAVGVFLMPRGHLLAEIPA</sequence>
<reference evidence="1" key="1">
    <citation type="submission" date="2018-02" db="EMBL/GenBank/DDBJ databases">
        <authorList>
            <person name="Cohen D.B."/>
            <person name="Kent A.D."/>
        </authorList>
    </citation>
    <scope>NUCLEOTIDE SEQUENCE</scope>
</reference>
<gene>
    <name evidence="1" type="ORF">FSB_LOCUS4084</name>
</gene>
<evidence type="ECO:0000313" key="1">
    <source>
        <dbReference type="EMBL" id="SPC76202.1"/>
    </source>
</evidence>
<accession>A0A2N9EN01</accession>
<organism evidence="1">
    <name type="scientific">Fagus sylvatica</name>
    <name type="common">Beechnut</name>
    <dbReference type="NCBI Taxonomy" id="28930"/>
    <lineage>
        <taxon>Eukaryota</taxon>
        <taxon>Viridiplantae</taxon>
        <taxon>Streptophyta</taxon>
        <taxon>Embryophyta</taxon>
        <taxon>Tracheophyta</taxon>
        <taxon>Spermatophyta</taxon>
        <taxon>Magnoliopsida</taxon>
        <taxon>eudicotyledons</taxon>
        <taxon>Gunneridae</taxon>
        <taxon>Pentapetalae</taxon>
        <taxon>rosids</taxon>
        <taxon>fabids</taxon>
        <taxon>Fagales</taxon>
        <taxon>Fagaceae</taxon>
        <taxon>Fagus</taxon>
    </lineage>
</organism>
<dbReference type="EMBL" id="OIVN01000203">
    <property type="protein sequence ID" value="SPC76202.1"/>
    <property type="molecule type" value="Genomic_DNA"/>
</dbReference>
<proteinExistence type="predicted"/>
<protein>
    <submittedName>
        <fullName evidence="1">Uncharacterized protein</fullName>
    </submittedName>
</protein>
<dbReference type="AlphaFoldDB" id="A0A2N9EN01"/>
<name>A0A2N9EN01_FAGSY</name>